<sequence length="283" mass="31373">PPPPPKINVWEERKKKREELARNNNKNTTSPTLGTLSEVFPPKPTPAVESGAGTTASIGASLSAFSAPPCRDLLSLVNGFIKISHSTKTRLEKLNEVMALLGEDMTLPPLNNNFTADIEKIFRNRPHSILVGDFNCKHHSWSPISTDNNAGKTLFRHSLIHGYKIHAPIDPTHIPYSSRYHCTIIDIGLSQGICDPEVTTSPVLSSDHNPVTFKLKLDNFSNPLNTYLFTNWNKFQNYLSDSITGNPPINNIEEIDKAIENFNSCISIAINQASICKVLNKPH</sequence>
<evidence type="ECO:0000313" key="3">
    <source>
        <dbReference type="EMBL" id="GFU13167.1"/>
    </source>
</evidence>
<keyword evidence="3" id="KW-0548">Nucleotidyltransferase</keyword>
<dbReference type="InterPro" id="IPR036691">
    <property type="entry name" value="Endo/exonu/phosph_ase_sf"/>
</dbReference>
<dbReference type="SUPFAM" id="SSF56219">
    <property type="entry name" value="DNase I-like"/>
    <property type="match status" value="1"/>
</dbReference>
<feature type="domain" description="Endonuclease/exonuclease/phosphatase" evidence="2">
    <location>
        <begin position="108"/>
        <end position="211"/>
    </location>
</feature>
<dbReference type="AlphaFoldDB" id="A0A8X6QDU5"/>
<dbReference type="Proteomes" id="UP000887013">
    <property type="component" value="Unassembled WGS sequence"/>
</dbReference>
<dbReference type="Gene3D" id="3.60.10.10">
    <property type="entry name" value="Endonuclease/exonuclease/phosphatase"/>
    <property type="match status" value="1"/>
</dbReference>
<organism evidence="3 4">
    <name type="scientific">Nephila pilipes</name>
    <name type="common">Giant wood spider</name>
    <name type="synonym">Nephila maculata</name>
    <dbReference type="NCBI Taxonomy" id="299642"/>
    <lineage>
        <taxon>Eukaryota</taxon>
        <taxon>Metazoa</taxon>
        <taxon>Ecdysozoa</taxon>
        <taxon>Arthropoda</taxon>
        <taxon>Chelicerata</taxon>
        <taxon>Arachnida</taxon>
        <taxon>Araneae</taxon>
        <taxon>Araneomorphae</taxon>
        <taxon>Entelegynae</taxon>
        <taxon>Araneoidea</taxon>
        <taxon>Nephilidae</taxon>
        <taxon>Nephila</taxon>
    </lineage>
</organism>
<dbReference type="GO" id="GO:0003964">
    <property type="term" value="F:RNA-directed DNA polymerase activity"/>
    <property type="evidence" value="ECO:0007669"/>
    <property type="project" value="UniProtKB-KW"/>
</dbReference>
<feature type="non-terminal residue" evidence="3">
    <location>
        <position position="283"/>
    </location>
</feature>
<protein>
    <submittedName>
        <fullName evidence="3">Putative RNA-directed DNA polymerase from transposon X-element</fullName>
    </submittedName>
</protein>
<feature type="compositionally biased region" description="Basic and acidic residues" evidence="1">
    <location>
        <begin position="9"/>
        <end position="21"/>
    </location>
</feature>
<feature type="non-terminal residue" evidence="3">
    <location>
        <position position="1"/>
    </location>
</feature>
<keyword evidence="3" id="KW-0808">Transferase</keyword>
<dbReference type="Pfam" id="PF14529">
    <property type="entry name" value="Exo_endo_phos_2"/>
    <property type="match status" value="1"/>
</dbReference>
<evidence type="ECO:0000259" key="2">
    <source>
        <dbReference type="Pfam" id="PF14529"/>
    </source>
</evidence>
<name>A0A8X6QDU5_NEPPI</name>
<reference evidence="3" key="1">
    <citation type="submission" date="2020-08" db="EMBL/GenBank/DDBJ databases">
        <title>Multicomponent nature underlies the extraordinary mechanical properties of spider dragline silk.</title>
        <authorList>
            <person name="Kono N."/>
            <person name="Nakamura H."/>
            <person name="Mori M."/>
            <person name="Yoshida Y."/>
            <person name="Ohtoshi R."/>
            <person name="Malay A.D."/>
            <person name="Moran D.A.P."/>
            <person name="Tomita M."/>
            <person name="Numata K."/>
            <person name="Arakawa K."/>
        </authorList>
    </citation>
    <scope>NUCLEOTIDE SEQUENCE</scope>
</reference>
<keyword evidence="4" id="KW-1185">Reference proteome</keyword>
<comment type="caution">
    <text evidence="3">The sequence shown here is derived from an EMBL/GenBank/DDBJ whole genome shotgun (WGS) entry which is preliminary data.</text>
</comment>
<dbReference type="OrthoDB" id="6433336at2759"/>
<accession>A0A8X6QDU5</accession>
<dbReference type="InterPro" id="IPR005135">
    <property type="entry name" value="Endo/exonuclease/phosphatase"/>
</dbReference>
<keyword evidence="3" id="KW-0695">RNA-directed DNA polymerase</keyword>
<evidence type="ECO:0000313" key="4">
    <source>
        <dbReference type="Proteomes" id="UP000887013"/>
    </source>
</evidence>
<gene>
    <name evidence="3" type="primary">X-elementORF2_241</name>
    <name evidence="3" type="ORF">NPIL_631131</name>
</gene>
<proteinExistence type="predicted"/>
<evidence type="ECO:0000256" key="1">
    <source>
        <dbReference type="SAM" id="MobiDB-lite"/>
    </source>
</evidence>
<feature type="region of interest" description="Disordered" evidence="1">
    <location>
        <begin position="1"/>
        <end position="53"/>
    </location>
</feature>
<dbReference type="EMBL" id="BMAW01029685">
    <property type="protein sequence ID" value="GFU13167.1"/>
    <property type="molecule type" value="Genomic_DNA"/>
</dbReference>